<gene>
    <name evidence="3" type="ORF">BJ508DRAFT_417913</name>
</gene>
<sequence length="450" mass="50869">MLTLLLLAAASGLCSALPQADFGTSHSHSSIIAKRFVNIQTSQEQEIQRLWRGSRKGRKSKNKPQSTISPPKRIIPTYPESITNPVDPNSWLMQYAQQPDVYHYWNYSETLWAPCQRHRQPIPDPATCVPSCEDIHSHTHLALFTECGIYAQICTFATFALPDEQCPDRVNSYTLRCPDSLERLNKIRYYKQGADDPFPPTAPLAPFANVTAAIEAGTLIKPSDCPSNSTTPTEPTESSLPARRSLQLVKKYLLTLRNTITAHINSHNLTSHKRAASHLLKRAYTYRTYLDSMNLYRIHIIQGPSQITVPVRPQGQNLPFNCHDPEQMVQVERIWIGGEGTNITGLASSAEICWYPATTRDHEEERCPGIKTPADCPKNENELLDVLVEYYRTRPSKGVTIVPRTREEVRRLLQMEREREVPRCYEYDGAWCGAGPNIVKPVDDVSFVIT</sequence>
<evidence type="ECO:0000256" key="1">
    <source>
        <dbReference type="SAM" id="MobiDB-lite"/>
    </source>
</evidence>
<keyword evidence="4" id="KW-1185">Reference proteome</keyword>
<organism evidence="3 4">
    <name type="scientific">Ascobolus immersus RN42</name>
    <dbReference type="NCBI Taxonomy" id="1160509"/>
    <lineage>
        <taxon>Eukaryota</taxon>
        <taxon>Fungi</taxon>
        <taxon>Dikarya</taxon>
        <taxon>Ascomycota</taxon>
        <taxon>Pezizomycotina</taxon>
        <taxon>Pezizomycetes</taxon>
        <taxon>Pezizales</taxon>
        <taxon>Ascobolaceae</taxon>
        <taxon>Ascobolus</taxon>
    </lineage>
</organism>
<feature type="chain" id="PRO_5018008542" evidence="2">
    <location>
        <begin position="17"/>
        <end position="450"/>
    </location>
</feature>
<feature type="compositionally biased region" description="Low complexity" evidence="1">
    <location>
        <begin position="226"/>
        <end position="241"/>
    </location>
</feature>
<feature type="signal peptide" evidence="2">
    <location>
        <begin position="1"/>
        <end position="16"/>
    </location>
</feature>
<evidence type="ECO:0000256" key="2">
    <source>
        <dbReference type="SAM" id="SignalP"/>
    </source>
</evidence>
<evidence type="ECO:0000313" key="3">
    <source>
        <dbReference type="EMBL" id="RPA75819.1"/>
    </source>
</evidence>
<protein>
    <submittedName>
        <fullName evidence="3">Uncharacterized protein</fullName>
    </submittedName>
</protein>
<accession>A0A3N4HQ29</accession>
<evidence type="ECO:0000313" key="4">
    <source>
        <dbReference type="Proteomes" id="UP000275078"/>
    </source>
</evidence>
<keyword evidence="2" id="KW-0732">Signal</keyword>
<feature type="compositionally biased region" description="Basic residues" evidence="1">
    <location>
        <begin position="52"/>
        <end position="62"/>
    </location>
</feature>
<dbReference type="EMBL" id="ML119756">
    <property type="protein sequence ID" value="RPA75819.1"/>
    <property type="molecule type" value="Genomic_DNA"/>
</dbReference>
<reference evidence="3 4" key="1">
    <citation type="journal article" date="2018" name="Nat. Ecol. Evol.">
        <title>Pezizomycetes genomes reveal the molecular basis of ectomycorrhizal truffle lifestyle.</title>
        <authorList>
            <person name="Murat C."/>
            <person name="Payen T."/>
            <person name="Noel B."/>
            <person name="Kuo A."/>
            <person name="Morin E."/>
            <person name="Chen J."/>
            <person name="Kohler A."/>
            <person name="Krizsan K."/>
            <person name="Balestrini R."/>
            <person name="Da Silva C."/>
            <person name="Montanini B."/>
            <person name="Hainaut M."/>
            <person name="Levati E."/>
            <person name="Barry K.W."/>
            <person name="Belfiori B."/>
            <person name="Cichocki N."/>
            <person name="Clum A."/>
            <person name="Dockter R.B."/>
            <person name="Fauchery L."/>
            <person name="Guy J."/>
            <person name="Iotti M."/>
            <person name="Le Tacon F."/>
            <person name="Lindquist E.A."/>
            <person name="Lipzen A."/>
            <person name="Malagnac F."/>
            <person name="Mello A."/>
            <person name="Molinier V."/>
            <person name="Miyauchi S."/>
            <person name="Poulain J."/>
            <person name="Riccioni C."/>
            <person name="Rubini A."/>
            <person name="Sitrit Y."/>
            <person name="Splivallo R."/>
            <person name="Traeger S."/>
            <person name="Wang M."/>
            <person name="Zifcakova L."/>
            <person name="Wipf D."/>
            <person name="Zambonelli A."/>
            <person name="Paolocci F."/>
            <person name="Nowrousian M."/>
            <person name="Ottonello S."/>
            <person name="Baldrian P."/>
            <person name="Spatafora J.W."/>
            <person name="Henrissat B."/>
            <person name="Nagy L.G."/>
            <person name="Aury J.M."/>
            <person name="Wincker P."/>
            <person name="Grigoriev I.V."/>
            <person name="Bonfante P."/>
            <person name="Martin F.M."/>
        </authorList>
    </citation>
    <scope>NUCLEOTIDE SEQUENCE [LARGE SCALE GENOMIC DNA]</scope>
    <source>
        <strain evidence="3 4">RN42</strain>
    </source>
</reference>
<feature type="region of interest" description="Disordered" evidence="1">
    <location>
        <begin position="51"/>
        <end position="73"/>
    </location>
</feature>
<proteinExistence type="predicted"/>
<dbReference type="AlphaFoldDB" id="A0A3N4HQ29"/>
<feature type="region of interest" description="Disordered" evidence="1">
    <location>
        <begin position="221"/>
        <end position="241"/>
    </location>
</feature>
<dbReference type="Proteomes" id="UP000275078">
    <property type="component" value="Unassembled WGS sequence"/>
</dbReference>
<name>A0A3N4HQ29_ASCIM</name>